<dbReference type="PATRIC" id="fig|1125712.3.peg.2086"/>
<dbReference type="GO" id="GO:0016787">
    <property type="term" value="F:hydrolase activity"/>
    <property type="evidence" value="ECO:0007669"/>
    <property type="project" value="UniProtKB-KW"/>
</dbReference>
<evidence type="ECO:0000313" key="3">
    <source>
        <dbReference type="EMBL" id="ERL06507.1"/>
    </source>
</evidence>
<dbReference type="AlphaFoldDB" id="U2UTQ2"/>
<dbReference type="EC" id="3.-.-.-" evidence="3"/>
<dbReference type="eggNOG" id="COG1335">
    <property type="taxonomic scope" value="Bacteria"/>
</dbReference>
<dbReference type="InterPro" id="IPR036380">
    <property type="entry name" value="Isochorismatase-like_sf"/>
</dbReference>
<evidence type="ECO:0000256" key="1">
    <source>
        <dbReference type="ARBA" id="ARBA00022801"/>
    </source>
</evidence>
<keyword evidence="1 3" id="KW-0378">Hydrolase</keyword>
<dbReference type="Gene3D" id="3.40.50.850">
    <property type="entry name" value="Isochorismatase-like"/>
    <property type="match status" value="1"/>
</dbReference>
<sequence>MRLDKARTALLVIDVLVTKGEDTLYTQDPAEQGLVGASVRVVDAARAMGLPVIFCCDQHIPGLDRELDLWGDHGIKGLAIPNPALRAGSGERDFIIPKRRYSGFFQTDLDLTLRELGVDTLIAVGEDTNICVLHTLADAYFLGYGTIVVEDATRTFLCGTQEAGIEHCRRCFGSTITTTEELVTALAQA</sequence>
<dbReference type="RefSeq" id="WP_021726961.1">
    <property type="nucleotide sequence ID" value="NZ_AWEZ01000064.1"/>
</dbReference>
<protein>
    <submittedName>
        <fullName evidence="3">Isochorismatase family protein</fullName>
        <ecNumber evidence="3">3.-.-.-</ecNumber>
    </submittedName>
</protein>
<dbReference type="Pfam" id="PF00857">
    <property type="entry name" value="Isochorismatase"/>
    <property type="match status" value="1"/>
</dbReference>
<name>U2UTQ2_9ACTN</name>
<gene>
    <name evidence="3" type="ORF">HMPREF1316_1320</name>
</gene>
<dbReference type="SUPFAM" id="SSF52499">
    <property type="entry name" value="Isochorismatase-like hydrolases"/>
    <property type="match status" value="1"/>
</dbReference>
<dbReference type="PANTHER" id="PTHR43540">
    <property type="entry name" value="PEROXYUREIDOACRYLATE/UREIDOACRYLATE AMIDOHYDROLASE-RELATED"/>
    <property type="match status" value="1"/>
</dbReference>
<dbReference type="PANTHER" id="PTHR43540:SF6">
    <property type="entry name" value="ISOCHORISMATASE-LIKE DOMAIN-CONTAINING PROTEIN"/>
    <property type="match status" value="1"/>
</dbReference>
<keyword evidence="4" id="KW-1185">Reference proteome</keyword>
<dbReference type="CDD" id="cd00431">
    <property type="entry name" value="cysteine_hydrolases"/>
    <property type="match status" value="1"/>
</dbReference>
<dbReference type="STRING" id="1125712.HMPREF1316_1320"/>
<evidence type="ECO:0000313" key="4">
    <source>
        <dbReference type="Proteomes" id="UP000016638"/>
    </source>
</evidence>
<comment type="caution">
    <text evidence="3">The sequence shown here is derived from an EMBL/GenBank/DDBJ whole genome shotgun (WGS) entry which is preliminary data.</text>
</comment>
<dbReference type="Proteomes" id="UP000016638">
    <property type="component" value="Unassembled WGS sequence"/>
</dbReference>
<feature type="domain" description="Isochorismatase-like" evidence="2">
    <location>
        <begin position="8"/>
        <end position="180"/>
    </location>
</feature>
<dbReference type="InterPro" id="IPR050272">
    <property type="entry name" value="Isochorismatase-like_hydrls"/>
</dbReference>
<evidence type="ECO:0000259" key="2">
    <source>
        <dbReference type="Pfam" id="PF00857"/>
    </source>
</evidence>
<proteinExistence type="predicted"/>
<reference evidence="3 4" key="1">
    <citation type="submission" date="2013-08" db="EMBL/GenBank/DDBJ databases">
        <authorList>
            <person name="Durkin A.S."/>
            <person name="Haft D.R."/>
            <person name="McCorrison J."/>
            <person name="Torralba M."/>
            <person name="Gillis M."/>
            <person name="Haft D.H."/>
            <person name="Methe B."/>
            <person name="Sutton G."/>
            <person name="Nelson K.E."/>
        </authorList>
    </citation>
    <scope>NUCLEOTIDE SEQUENCE [LARGE SCALE GENOMIC DNA]</scope>
    <source>
        <strain evidence="3 4">F0195</strain>
    </source>
</reference>
<accession>U2UTQ2</accession>
<dbReference type="EMBL" id="AWEZ01000064">
    <property type="protein sequence ID" value="ERL06507.1"/>
    <property type="molecule type" value="Genomic_DNA"/>
</dbReference>
<dbReference type="InterPro" id="IPR000868">
    <property type="entry name" value="Isochorismatase-like_dom"/>
</dbReference>
<organism evidence="3 4">
    <name type="scientific">Olsenella profusa F0195</name>
    <dbReference type="NCBI Taxonomy" id="1125712"/>
    <lineage>
        <taxon>Bacteria</taxon>
        <taxon>Bacillati</taxon>
        <taxon>Actinomycetota</taxon>
        <taxon>Coriobacteriia</taxon>
        <taxon>Coriobacteriales</taxon>
        <taxon>Atopobiaceae</taxon>
        <taxon>Olsenella</taxon>
    </lineage>
</organism>